<dbReference type="PANTHER" id="PTHR30055:SF183">
    <property type="entry name" value="NUCLEOID OCCLUSION FACTOR SLMA"/>
    <property type="match status" value="1"/>
</dbReference>
<organism evidence="5 6">
    <name type="scientific">Nocardioides plantarum</name>
    <dbReference type="NCBI Taxonomy" id="29299"/>
    <lineage>
        <taxon>Bacteria</taxon>
        <taxon>Bacillati</taxon>
        <taxon>Actinomycetota</taxon>
        <taxon>Actinomycetes</taxon>
        <taxon>Propionibacteriales</taxon>
        <taxon>Nocardioidaceae</taxon>
        <taxon>Nocardioides</taxon>
    </lineage>
</organism>
<gene>
    <name evidence="5" type="ORF">ACFFRI_19575</name>
</gene>
<evidence type="ECO:0000313" key="5">
    <source>
        <dbReference type="EMBL" id="MFB9315257.1"/>
    </source>
</evidence>
<dbReference type="PROSITE" id="PS50977">
    <property type="entry name" value="HTH_TETR_2"/>
    <property type="match status" value="1"/>
</dbReference>
<dbReference type="InterPro" id="IPR036271">
    <property type="entry name" value="Tet_transcr_reg_TetR-rel_C_sf"/>
</dbReference>
<dbReference type="PRINTS" id="PR00455">
    <property type="entry name" value="HTHTETR"/>
</dbReference>
<comment type="caution">
    <text evidence="5">The sequence shown here is derived from an EMBL/GenBank/DDBJ whole genome shotgun (WGS) entry which is preliminary data.</text>
</comment>
<proteinExistence type="predicted"/>
<dbReference type="Gene3D" id="1.10.357.10">
    <property type="entry name" value="Tetracycline Repressor, domain 2"/>
    <property type="match status" value="1"/>
</dbReference>
<reference evidence="5 6" key="1">
    <citation type="submission" date="2024-09" db="EMBL/GenBank/DDBJ databases">
        <authorList>
            <person name="Sun Q."/>
            <person name="Mori K."/>
        </authorList>
    </citation>
    <scope>NUCLEOTIDE SEQUENCE [LARGE SCALE GENOMIC DNA]</scope>
    <source>
        <strain evidence="5 6">JCM 9626</strain>
    </source>
</reference>
<evidence type="ECO:0000313" key="6">
    <source>
        <dbReference type="Proteomes" id="UP001589750"/>
    </source>
</evidence>
<keyword evidence="6" id="KW-1185">Reference proteome</keyword>
<dbReference type="PANTHER" id="PTHR30055">
    <property type="entry name" value="HTH-TYPE TRANSCRIPTIONAL REGULATOR RUTR"/>
    <property type="match status" value="1"/>
</dbReference>
<evidence type="ECO:0000259" key="4">
    <source>
        <dbReference type="PROSITE" id="PS50977"/>
    </source>
</evidence>
<name>A0ABV5KFS5_9ACTN</name>
<keyword evidence="2 3" id="KW-0238">DNA-binding</keyword>
<feature type="domain" description="HTH tetR-type" evidence="4">
    <location>
        <begin position="16"/>
        <end position="76"/>
    </location>
</feature>
<dbReference type="InterPro" id="IPR050109">
    <property type="entry name" value="HTH-type_TetR-like_transc_reg"/>
</dbReference>
<dbReference type="SUPFAM" id="SSF48498">
    <property type="entry name" value="Tetracyclin repressor-like, C-terminal domain"/>
    <property type="match status" value="1"/>
</dbReference>
<accession>A0ABV5KFS5</accession>
<evidence type="ECO:0000256" key="3">
    <source>
        <dbReference type="PROSITE-ProRule" id="PRU00335"/>
    </source>
</evidence>
<dbReference type="Pfam" id="PF00440">
    <property type="entry name" value="TetR_N"/>
    <property type="match status" value="1"/>
</dbReference>
<dbReference type="RefSeq" id="WP_246084048.1">
    <property type="nucleotide sequence ID" value="NZ_JBHMDG010000030.1"/>
</dbReference>
<keyword evidence="1" id="KW-0175">Coiled coil</keyword>
<dbReference type="Gene3D" id="1.10.10.60">
    <property type="entry name" value="Homeodomain-like"/>
    <property type="match status" value="1"/>
</dbReference>
<sequence>MTTQTTHKADRKEGPRSKRAVILNAAIDNFGRDGFEHTKWATIADEVGIGQTALYHYFESKAHCLLTIMTLELDRSLTQFREATDGVEDHVERMRAAVGSAYALTDREALSARILVSHMDLLATVRPSQREEDERQRARVLVRAIEDQWSELIEGGISSGDFVARDARLTGLAILGLVIGVWRWYRPGGSRSLTDISDFTSAACVRLVGRDPTP</sequence>
<dbReference type="InterPro" id="IPR001647">
    <property type="entry name" value="HTH_TetR"/>
</dbReference>
<dbReference type="EMBL" id="JBHMDG010000030">
    <property type="protein sequence ID" value="MFB9315257.1"/>
    <property type="molecule type" value="Genomic_DNA"/>
</dbReference>
<evidence type="ECO:0000256" key="1">
    <source>
        <dbReference type="ARBA" id="ARBA00023054"/>
    </source>
</evidence>
<dbReference type="InterPro" id="IPR041490">
    <property type="entry name" value="KstR2_TetR_C"/>
</dbReference>
<dbReference type="SUPFAM" id="SSF46689">
    <property type="entry name" value="Homeodomain-like"/>
    <property type="match status" value="1"/>
</dbReference>
<protein>
    <submittedName>
        <fullName evidence="5">TetR/AcrR family transcriptional regulator</fullName>
    </submittedName>
</protein>
<dbReference type="Proteomes" id="UP001589750">
    <property type="component" value="Unassembled WGS sequence"/>
</dbReference>
<evidence type="ECO:0000256" key="2">
    <source>
        <dbReference type="ARBA" id="ARBA00023125"/>
    </source>
</evidence>
<dbReference type="Pfam" id="PF17932">
    <property type="entry name" value="TetR_C_24"/>
    <property type="match status" value="1"/>
</dbReference>
<feature type="DNA-binding region" description="H-T-H motif" evidence="3">
    <location>
        <begin position="39"/>
        <end position="58"/>
    </location>
</feature>
<dbReference type="InterPro" id="IPR009057">
    <property type="entry name" value="Homeodomain-like_sf"/>
</dbReference>